<keyword evidence="1" id="KW-1133">Transmembrane helix</keyword>
<dbReference type="PANTHER" id="PTHR40465:SF1">
    <property type="entry name" value="DUF6534 DOMAIN-CONTAINING PROTEIN"/>
    <property type="match status" value="1"/>
</dbReference>
<keyword evidence="1" id="KW-0812">Transmembrane</keyword>
<dbReference type="PANTHER" id="PTHR40465">
    <property type="entry name" value="CHROMOSOME 1, WHOLE GENOME SHOTGUN SEQUENCE"/>
    <property type="match status" value="1"/>
</dbReference>
<dbReference type="Pfam" id="PF20152">
    <property type="entry name" value="DUF6534"/>
    <property type="match status" value="1"/>
</dbReference>
<dbReference type="InterPro" id="IPR045339">
    <property type="entry name" value="DUF6534"/>
</dbReference>
<sequence>MSRTSSSSDVHVASSASPILIGTLLDFTLYGVLLIQIYIFHISFPEDPKTSKIIVYAVFFLETVHTILVGHDAYLYLASGFGNVDGLKNVQLQWLGVPIITGMVSVVVQLYFAYRISVFSDSKLLPIGIASVSVLQAASALVEGVREFQVGSFAELAAQTSVPCVMWLAGSALCDVLIAGAMAWVLTRNDSGLPRTHHTITRLVQVVVGTGTLTALATTASLVLFLALPHRAYHVALALALAKLYSNSMMVVQNSRVKIVGARNRSPRTSFNMDTTRIRFASHTVTTATSVDGLPGETWVRGEAVGMPNEDMAESSTSYEEPVKKCREMEAVEIV</sequence>
<dbReference type="Proteomes" id="UP000053257">
    <property type="component" value="Unassembled WGS sequence"/>
</dbReference>
<proteinExistence type="predicted"/>
<dbReference type="AlphaFoldDB" id="A0A0C3S366"/>
<protein>
    <recommendedName>
        <fullName evidence="2">DUF6534 domain-containing protein</fullName>
    </recommendedName>
</protein>
<feature type="transmembrane region" description="Helical" evidence="1">
    <location>
        <begin position="53"/>
        <end position="71"/>
    </location>
</feature>
<evidence type="ECO:0000313" key="4">
    <source>
        <dbReference type="Proteomes" id="UP000053257"/>
    </source>
</evidence>
<dbReference type="OrthoDB" id="3223377at2759"/>
<feature type="transmembrane region" description="Helical" evidence="1">
    <location>
        <begin position="206"/>
        <end position="227"/>
    </location>
</feature>
<feature type="transmembrane region" description="Helical" evidence="1">
    <location>
        <begin position="20"/>
        <end position="41"/>
    </location>
</feature>
<feature type="transmembrane region" description="Helical" evidence="1">
    <location>
        <begin position="91"/>
        <end position="112"/>
    </location>
</feature>
<keyword evidence="1" id="KW-0472">Membrane</keyword>
<dbReference type="EMBL" id="KN840460">
    <property type="protein sequence ID" value="KIP09896.1"/>
    <property type="molecule type" value="Genomic_DNA"/>
</dbReference>
<reference evidence="3 4" key="1">
    <citation type="journal article" date="2014" name="PLoS Genet.">
        <title>Analysis of the Phlebiopsis gigantea genome, transcriptome and secretome provides insight into its pioneer colonization strategies of wood.</title>
        <authorList>
            <person name="Hori C."/>
            <person name="Ishida T."/>
            <person name="Igarashi K."/>
            <person name="Samejima M."/>
            <person name="Suzuki H."/>
            <person name="Master E."/>
            <person name="Ferreira P."/>
            <person name="Ruiz-Duenas F.J."/>
            <person name="Held B."/>
            <person name="Canessa P."/>
            <person name="Larrondo L.F."/>
            <person name="Schmoll M."/>
            <person name="Druzhinina I.S."/>
            <person name="Kubicek C.P."/>
            <person name="Gaskell J.A."/>
            <person name="Kersten P."/>
            <person name="St John F."/>
            <person name="Glasner J."/>
            <person name="Sabat G."/>
            <person name="Splinter BonDurant S."/>
            <person name="Syed K."/>
            <person name="Yadav J."/>
            <person name="Mgbeahuruike A.C."/>
            <person name="Kovalchuk A."/>
            <person name="Asiegbu F.O."/>
            <person name="Lackner G."/>
            <person name="Hoffmeister D."/>
            <person name="Rencoret J."/>
            <person name="Gutierrez A."/>
            <person name="Sun H."/>
            <person name="Lindquist E."/>
            <person name="Barry K."/>
            <person name="Riley R."/>
            <person name="Grigoriev I.V."/>
            <person name="Henrissat B."/>
            <person name="Kues U."/>
            <person name="Berka R.M."/>
            <person name="Martinez A.T."/>
            <person name="Covert S.F."/>
            <person name="Blanchette R.A."/>
            <person name="Cullen D."/>
        </authorList>
    </citation>
    <scope>NUCLEOTIDE SEQUENCE [LARGE SCALE GENOMIC DNA]</scope>
    <source>
        <strain evidence="3 4">11061_1 CR5-6</strain>
    </source>
</reference>
<feature type="transmembrane region" description="Helical" evidence="1">
    <location>
        <begin position="165"/>
        <end position="186"/>
    </location>
</feature>
<evidence type="ECO:0000256" key="1">
    <source>
        <dbReference type="SAM" id="Phobius"/>
    </source>
</evidence>
<gene>
    <name evidence="3" type="ORF">PHLGIDRAFT_18448</name>
</gene>
<organism evidence="3 4">
    <name type="scientific">Phlebiopsis gigantea (strain 11061_1 CR5-6)</name>
    <name type="common">White-rot fungus</name>
    <name type="synonym">Peniophora gigantea</name>
    <dbReference type="NCBI Taxonomy" id="745531"/>
    <lineage>
        <taxon>Eukaryota</taxon>
        <taxon>Fungi</taxon>
        <taxon>Dikarya</taxon>
        <taxon>Basidiomycota</taxon>
        <taxon>Agaricomycotina</taxon>
        <taxon>Agaricomycetes</taxon>
        <taxon>Polyporales</taxon>
        <taxon>Phanerochaetaceae</taxon>
        <taxon>Phlebiopsis</taxon>
    </lineage>
</organism>
<feature type="domain" description="DUF6534" evidence="2">
    <location>
        <begin position="171"/>
        <end position="257"/>
    </location>
</feature>
<evidence type="ECO:0000313" key="3">
    <source>
        <dbReference type="EMBL" id="KIP09896.1"/>
    </source>
</evidence>
<accession>A0A0C3S366</accession>
<dbReference type="HOGENOM" id="CLU_046025_2_1_1"/>
<keyword evidence="4" id="KW-1185">Reference proteome</keyword>
<name>A0A0C3S366_PHLG1</name>
<evidence type="ECO:0000259" key="2">
    <source>
        <dbReference type="Pfam" id="PF20152"/>
    </source>
</evidence>